<protein>
    <submittedName>
        <fullName evidence="2">Uncharacterized protein</fullName>
    </submittedName>
</protein>
<gene>
    <name evidence="2" type="ORF">TSPGSL018_27225</name>
</gene>
<evidence type="ECO:0000313" key="2">
    <source>
        <dbReference type="EMBL" id="JAC61080.1"/>
    </source>
</evidence>
<feature type="region of interest" description="Disordered" evidence="1">
    <location>
        <begin position="1"/>
        <end position="69"/>
    </location>
</feature>
<accession>A0A061QRM1</accession>
<reference evidence="2" key="1">
    <citation type="submission" date="2014-05" db="EMBL/GenBank/DDBJ databases">
        <title>The transcriptome of the halophilic microalga Tetraselmis sp. GSL018 isolated from the Great Salt Lake, Utah.</title>
        <authorList>
            <person name="Jinkerson R.E."/>
            <person name="D'Adamo S."/>
            <person name="Posewitz M.C."/>
        </authorList>
    </citation>
    <scope>NUCLEOTIDE SEQUENCE</scope>
    <source>
        <strain evidence="2">GSL018</strain>
    </source>
</reference>
<organism evidence="2">
    <name type="scientific">Tetraselmis sp. GSL018</name>
    <dbReference type="NCBI Taxonomy" id="582737"/>
    <lineage>
        <taxon>Eukaryota</taxon>
        <taxon>Viridiplantae</taxon>
        <taxon>Chlorophyta</taxon>
        <taxon>core chlorophytes</taxon>
        <taxon>Chlorodendrophyceae</taxon>
        <taxon>Chlorodendrales</taxon>
        <taxon>Chlorodendraceae</taxon>
        <taxon>Tetraselmis</taxon>
    </lineage>
</organism>
<feature type="non-terminal residue" evidence="2">
    <location>
        <position position="1"/>
    </location>
</feature>
<proteinExistence type="predicted"/>
<dbReference type="AlphaFoldDB" id="A0A061QRM1"/>
<sequence length="69" mass="7070">RASGCRPPGRGGHIGLAADTSPLWAQRRGSPPQQVSGAPQRQAPRACQERPRSALGSFRAAGAGTGSHI</sequence>
<name>A0A061QRM1_9CHLO</name>
<dbReference type="EMBL" id="GBEZ01026085">
    <property type="protein sequence ID" value="JAC61080.1"/>
    <property type="molecule type" value="Transcribed_RNA"/>
</dbReference>
<evidence type="ECO:0000256" key="1">
    <source>
        <dbReference type="SAM" id="MobiDB-lite"/>
    </source>
</evidence>
<feature type="non-terminal residue" evidence="2">
    <location>
        <position position="69"/>
    </location>
</feature>